<evidence type="ECO:0000256" key="4">
    <source>
        <dbReference type="RuleBase" id="RU000499"/>
    </source>
</evidence>
<keyword evidence="6" id="KW-1185">Reference proteome</keyword>
<dbReference type="Proteomes" id="UP001597459">
    <property type="component" value="Unassembled WGS sequence"/>
</dbReference>
<keyword evidence="2 4" id="KW-0575">Peroxidase</keyword>
<protein>
    <recommendedName>
        <fullName evidence="4">Glutathione peroxidase</fullName>
    </recommendedName>
</protein>
<evidence type="ECO:0000313" key="6">
    <source>
        <dbReference type="Proteomes" id="UP001597459"/>
    </source>
</evidence>
<dbReference type="InterPro" id="IPR036249">
    <property type="entry name" value="Thioredoxin-like_sf"/>
</dbReference>
<evidence type="ECO:0000256" key="2">
    <source>
        <dbReference type="ARBA" id="ARBA00022559"/>
    </source>
</evidence>
<dbReference type="PRINTS" id="PR01011">
    <property type="entry name" value="GLUTPROXDASE"/>
</dbReference>
<dbReference type="EMBL" id="JBHULX010000039">
    <property type="protein sequence ID" value="MFD2592440.1"/>
    <property type="molecule type" value="Genomic_DNA"/>
</dbReference>
<evidence type="ECO:0000256" key="1">
    <source>
        <dbReference type="ARBA" id="ARBA00006926"/>
    </source>
</evidence>
<sequence>MKYFYKLLLCIVVTISCNQKKEAKNPSIYDIEIQSITGETMKLSDYKGKKILIVNVASKCGFTKQYKGLQALYEKHQDSLVIIGVPCNQFGQQEPGTKTEIQSFCKLNYGVTFPLTEKLNVQGEEQHHLYQWLTDKTYNKSKNSKVKWNFQKYLISEQGTLLDVFSSEIPPLSNQITKYL</sequence>
<reference evidence="6" key="1">
    <citation type="journal article" date="2019" name="Int. J. Syst. Evol. Microbiol.">
        <title>The Global Catalogue of Microorganisms (GCM) 10K type strain sequencing project: providing services to taxonomists for standard genome sequencing and annotation.</title>
        <authorList>
            <consortium name="The Broad Institute Genomics Platform"/>
            <consortium name="The Broad Institute Genome Sequencing Center for Infectious Disease"/>
            <person name="Wu L."/>
            <person name="Ma J."/>
        </authorList>
    </citation>
    <scope>NUCLEOTIDE SEQUENCE [LARGE SCALE GENOMIC DNA]</scope>
    <source>
        <strain evidence="6">KCTC 42423</strain>
    </source>
</reference>
<dbReference type="Gene3D" id="3.40.30.10">
    <property type="entry name" value="Glutaredoxin"/>
    <property type="match status" value="1"/>
</dbReference>
<organism evidence="5 6">
    <name type="scientific">Aquimarina hainanensis</name>
    <dbReference type="NCBI Taxonomy" id="1578017"/>
    <lineage>
        <taxon>Bacteria</taxon>
        <taxon>Pseudomonadati</taxon>
        <taxon>Bacteroidota</taxon>
        <taxon>Flavobacteriia</taxon>
        <taxon>Flavobacteriales</taxon>
        <taxon>Flavobacteriaceae</taxon>
        <taxon>Aquimarina</taxon>
    </lineage>
</organism>
<dbReference type="GO" id="GO:0004601">
    <property type="term" value="F:peroxidase activity"/>
    <property type="evidence" value="ECO:0007669"/>
    <property type="project" value="UniProtKB-KW"/>
</dbReference>
<dbReference type="PANTHER" id="PTHR11592">
    <property type="entry name" value="GLUTATHIONE PEROXIDASE"/>
    <property type="match status" value="1"/>
</dbReference>
<keyword evidence="3 4" id="KW-0560">Oxidoreductase</keyword>
<comment type="caution">
    <text evidence="5">The sequence shown here is derived from an EMBL/GenBank/DDBJ whole genome shotgun (WGS) entry which is preliminary data.</text>
</comment>
<dbReference type="CDD" id="cd00340">
    <property type="entry name" value="GSH_Peroxidase"/>
    <property type="match status" value="1"/>
</dbReference>
<dbReference type="PANTHER" id="PTHR11592:SF134">
    <property type="entry name" value="PHOSPHOLIPID HYDROPEROXIDE GLUTATHIONE PEROXIDASE"/>
    <property type="match status" value="1"/>
</dbReference>
<evidence type="ECO:0000256" key="3">
    <source>
        <dbReference type="ARBA" id="ARBA00023002"/>
    </source>
</evidence>
<dbReference type="InterPro" id="IPR000889">
    <property type="entry name" value="Glutathione_peroxidase"/>
</dbReference>
<dbReference type="PROSITE" id="PS51257">
    <property type="entry name" value="PROKAR_LIPOPROTEIN"/>
    <property type="match status" value="1"/>
</dbReference>
<dbReference type="PROSITE" id="PS00460">
    <property type="entry name" value="GLUTATHIONE_PEROXID_1"/>
    <property type="match status" value="1"/>
</dbReference>
<dbReference type="PIRSF" id="PIRSF000303">
    <property type="entry name" value="Glutathion_perox"/>
    <property type="match status" value="1"/>
</dbReference>
<proteinExistence type="inferred from homology"/>
<accession>A0ABW5NDE5</accession>
<evidence type="ECO:0000313" key="5">
    <source>
        <dbReference type="EMBL" id="MFD2592440.1"/>
    </source>
</evidence>
<dbReference type="RefSeq" id="WP_378254450.1">
    <property type="nucleotide sequence ID" value="NZ_JBHSJV010000001.1"/>
</dbReference>
<dbReference type="SUPFAM" id="SSF52833">
    <property type="entry name" value="Thioredoxin-like"/>
    <property type="match status" value="1"/>
</dbReference>
<dbReference type="PROSITE" id="PS51355">
    <property type="entry name" value="GLUTATHIONE_PEROXID_3"/>
    <property type="match status" value="1"/>
</dbReference>
<dbReference type="Pfam" id="PF00255">
    <property type="entry name" value="GSHPx"/>
    <property type="match status" value="1"/>
</dbReference>
<dbReference type="InterPro" id="IPR029759">
    <property type="entry name" value="GPX_AS"/>
</dbReference>
<comment type="similarity">
    <text evidence="1 4">Belongs to the glutathione peroxidase family.</text>
</comment>
<name>A0ABW5NDE5_9FLAO</name>
<gene>
    <name evidence="5" type="ORF">ACFSTE_16490</name>
</gene>